<evidence type="ECO:0000313" key="2">
    <source>
        <dbReference type="EMBL" id="QUI25149.1"/>
    </source>
</evidence>
<protein>
    <submittedName>
        <fullName evidence="2">DUF1576 domain-containing protein</fullName>
    </submittedName>
</protein>
<feature type="transmembrane region" description="Helical" evidence="1">
    <location>
        <begin position="276"/>
        <end position="301"/>
    </location>
</feature>
<name>A0A8J8MPB6_9FIRM</name>
<dbReference type="Proteomes" id="UP000683246">
    <property type="component" value="Chromosome"/>
</dbReference>
<feature type="transmembrane region" description="Helical" evidence="1">
    <location>
        <begin position="134"/>
        <end position="152"/>
    </location>
</feature>
<organism evidence="2 3">
    <name type="scientific">Vallitalea pronyensis</name>
    <dbReference type="NCBI Taxonomy" id="1348613"/>
    <lineage>
        <taxon>Bacteria</taxon>
        <taxon>Bacillati</taxon>
        <taxon>Bacillota</taxon>
        <taxon>Clostridia</taxon>
        <taxon>Lachnospirales</taxon>
        <taxon>Vallitaleaceae</taxon>
        <taxon>Vallitalea</taxon>
    </lineage>
</organism>
<gene>
    <name evidence="2" type="ORF">HZI73_23895</name>
</gene>
<keyword evidence="1" id="KW-1133">Transmembrane helix</keyword>
<feature type="transmembrane region" description="Helical" evidence="1">
    <location>
        <begin position="71"/>
        <end position="89"/>
    </location>
</feature>
<keyword evidence="1" id="KW-0812">Transmembrane</keyword>
<keyword evidence="1" id="KW-0472">Membrane</keyword>
<dbReference type="KEGG" id="vpy:HZI73_23895"/>
<feature type="transmembrane region" description="Helical" evidence="1">
    <location>
        <begin position="367"/>
        <end position="387"/>
    </location>
</feature>
<feature type="transmembrane region" description="Helical" evidence="1">
    <location>
        <begin position="331"/>
        <end position="347"/>
    </location>
</feature>
<proteinExistence type="predicted"/>
<dbReference type="Pfam" id="PF07613">
    <property type="entry name" value="DUF1576"/>
    <property type="match status" value="2"/>
</dbReference>
<feature type="transmembrane region" description="Helical" evidence="1">
    <location>
        <begin position="399"/>
        <end position="417"/>
    </location>
</feature>
<feature type="transmembrane region" description="Helical" evidence="1">
    <location>
        <begin position="235"/>
        <end position="255"/>
    </location>
</feature>
<evidence type="ECO:0000313" key="3">
    <source>
        <dbReference type="Proteomes" id="UP000683246"/>
    </source>
</evidence>
<reference evidence="2" key="1">
    <citation type="submission" date="2020-07" db="EMBL/GenBank/DDBJ databases">
        <title>Vallitalea pronyensis genome.</title>
        <authorList>
            <person name="Postec A."/>
        </authorList>
    </citation>
    <scope>NUCLEOTIDE SEQUENCE</scope>
    <source>
        <strain evidence="2">FatNI3</strain>
    </source>
</reference>
<dbReference type="RefSeq" id="WP_212695849.1">
    <property type="nucleotide sequence ID" value="NZ_CP058649.1"/>
</dbReference>
<feature type="transmembrane region" description="Helical" evidence="1">
    <location>
        <begin position="307"/>
        <end position="324"/>
    </location>
</feature>
<evidence type="ECO:0000256" key="1">
    <source>
        <dbReference type="SAM" id="Phobius"/>
    </source>
</evidence>
<dbReference type="EMBL" id="CP058649">
    <property type="protein sequence ID" value="QUI25149.1"/>
    <property type="molecule type" value="Genomic_DNA"/>
</dbReference>
<feature type="transmembrane region" description="Helical" evidence="1">
    <location>
        <begin position="95"/>
        <end position="122"/>
    </location>
</feature>
<accession>A0A8J8MPB6</accession>
<keyword evidence="3" id="KW-1185">Reference proteome</keyword>
<feature type="transmembrane region" description="Helical" evidence="1">
    <location>
        <begin position="196"/>
        <end position="215"/>
    </location>
</feature>
<dbReference type="InterPro" id="IPR011470">
    <property type="entry name" value="DUF1576"/>
</dbReference>
<feature type="transmembrane region" description="Helical" evidence="1">
    <location>
        <begin position="17"/>
        <end position="37"/>
    </location>
</feature>
<sequence length="423" mass="46503">MQLYQIQEKELHKEQKLLILLMFPISFMIFGIGISVYQADFNTLAKGVVDIIVSPTILLTDFLAIGGIGAAFVNAAVIGFFNLYLLAYYKLRINGLLIAAFMTVIGFAFFGKNLFNVIPIYLGGYMYTKYQRIAFKDSILVIMFATALAPIISEISFGDILPTYIALPFGIIVGIFIGFIIVPLSTQMLKFHDGFNLYNIGFASGILGTVLTSIFRSFKIEIEPVSIIYKNNSWLIVGLLIFLFCYLMIIGLYVNRHVFKHFTEVFKYKGRLVTDFTHLVGYGITFFNMGIMGLLCIIYVIMVKGVINGPVMAGIFTVVGFSAFGKHLKNCFPIVLGVFITSLVLGYDLSSTGMIISLLFSTTLAPIAGSYGIGIGIVAGMMHLMLVTNVGVIHGGINLYNNGFAGGIVAGFIIPIVDAFKRE</sequence>
<dbReference type="AlphaFoldDB" id="A0A8J8MPB6"/>
<feature type="transmembrane region" description="Helical" evidence="1">
    <location>
        <begin position="164"/>
        <end position="184"/>
    </location>
</feature>